<organism evidence="2 3">
    <name type="scientific">Cryomyces minteri</name>
    <dbReference type="NCBI Taxonomy" id="331657"/>
    <lineage>
        <taxon>Eukaryota</taxon>
        <taxon>Fungi</taxon>
        <taxon>Dikarya</taxon>
        <taxon>Ascomycota</taxon>
        <taxon>Pezizomycotina</taxon>
        <taxon>Dothideomycetes</taxon>
        <taxon>Dothideomycetes incertae sedis</taxon>
        <taxon>Cryomyces</taxon>
    </lineage>
</organism>
<name>A0A4U0XPW6_9PEZI</name>
<proteinExistence type="predicted"/>
<dbReference type="EMBL" id="NAJN01000097">
    <property type="protein sequence ID" value="TKA79484.1"/>
    <property type="molecule type" value="Genomic_DNA"/>
</dbReference>
<evidence type="ECO:0000256" key="1">
    <source>
        <dbReference type="SAM" id="MobiDB-lite"/>
    </source>
</evidence>
<evidence type="ECO:0000313" key="2">
    <source>
        <dbReference type="EMBL" id="TKA79484.1"/>
    </source>
</evidence>
<comment type="caution">
    <text evidence="2">The sequence shown here is derived from an EMBL/GenBank/DDBJ whole genome shotgun (WGS) entry which is preliminary data.</text>
</comment>
<reference evidence="2 3" key="1">
    <citation type="submission" date="2017-03" db="EMBL/GenBank/DDBJ databases">
        <title>Genomes of endolithic fungi from Antarctica.</title>
        <authorList>
            <person name="Coleine C."/>
            <person name="Masonjones S."/>
            <person name="Stajich J.E."/>
        </authorList>
    </citation>
    <scope>NUCLEOTIDE SEQUENCE [LARGE SCALE GENOMIC DNA]</scope>
    <source>
        <strain evidence="2 3">CCFEE 5187</strain>
    </source>
</reference>
<accession>A0A4U0XPW6</accession>
<feature type="compositionally biased region" description="Basic and acidic residues" evidence="1">
    <location>
        <begin position="109"/>
        <end position="119"/>
    </location>
</feature>
<feature type="region of interest" description="Disordered" evidence="1">
    <location>
        <begin position="90"/>
        <end position="119"/>
    </location>
</feature>
<dbReference type="STRING" id="331657.A0A4U0XPW6"/>
<gene>
    <name evidence="2" type="ORF">B0A49_03577</name>
</gene>
<evidence type="ECO:0000313" key="3">
    <source>
        <dbReference type="Proteomes" id="UP000308768"/>
    </source>
</evidence>
<keyword evidence="3" id="KW-1185">Reference proteome</keyword>
<protein>
    <submittedName>
        <fullName evidence="2">Uncharacterized protein</fullName>
    </submittedName>
</protein>
<dbReference type="Proteomes" id="UP000308768">
    <property type="component" value="Unassembled WGS sequence"/>
</dbReference>
<dbReference type="AlphaFoldDB" id="A0A4U0XPW6"/>
<sequence length="216" mass="23662">MSTLTASQIAAQAAMHQVQSGQHARKRSLTIPEPINTAGTIAGRQKLGSPPPVQLPHPLSAGHAGLEYHNGTLGGRRLAATTAANVAFPRSPLLSPASPQPERMSAPAPEKEVKGKEKSKMKLFHKPKSIGVSKEKDIDRKLCQCFHDKSGGSYHVKCFVTILHRKCVDFNVGTIRQDSHARERKAQASFLDETKEQAQRQLRSPQSPFVFSIQQF</sequence>
<dbReference type="OrthoDB" id="2290221at2759"/>